<evidence type="ECO:0000256" key="4">
    <source>
        <dbReference type="ARBA" id="ARBA00022722"/>
    </source>
</evidence>
<evidence type="ECO:0000256" key="3">
    <source>
        <dbReference type="ARBA" id="ARBA00022705"/>
    </source>
</evidence>
<accession>A0A0J8B0R1</accession>
<evidence type="ECO:0000256" key="7">
    <source>
        <dbReference type="ARBA" id="ARBA00022763"/>
    </source>
</evidence>
<evidence type="ECO:0000256" key="15">
    <source>
        <dbReference type="SAM" id="MobiDB-lite"/>
    </source>
</evidence>
<keyword evidence="9" id="KW-0269">Exonuclease</keyword>
<dbReference type="PANTHER" id="PTHR11081">
    <property type="entry name" value="FLAP ENDONUCLEASE FAMILY MEMBER"/>
    <property type="match status" value="1"/>
</dbReference>
<name>A0A0J8B0R1_BETVV</name>
<dbReference type="eggNOG" id="KOG2519">
    <property type="taxonomic scope" value="Eukaryota"/>
</dbReference>
<dbReference type="GO" id="GO:0017108">
    <property type="term" value="F:5'-flap endonuclease activity"/>
    <property type="evidence" value="ECO:0007669"/>
    <property type="project" value="TreeGrafter"/>
</dbReference>
<dbReference type="SMART" id="SM00279">
    <property type="entry name" value="HhH2"/>
    <property type="match status" value="1"/>
</dbReference>
<keyword evidence="10" id="KW-0460">Magnesium</keyword>
<dbReference type="EMBL" id="KQ092429">
    <property type="protein sequence ID" value="KMS94574.1"/>
    <property type="molecule type" value="Genomic_DNA"/>
</dbReference>
<dbReference type="Gene3D" id="1.10.150.20">
    <property type="entry name" value="5' to 3' exonuclease, C-terminal subdomain"/>
    <property type="match status" value="1"/>
</dbReference>
<keyword evidence="11" id="KW-0496">Mitochondrion</keyword>
<evidence type="ECO:0008006" key="18">
    <source>
        <dbReference type="Google" id="ProtNLM"/>
    </source>
</evidence>
<evidence type="ECO:0000256" key="6">
    <source>
        <dbReference type="ARBA" id="ARBA00022759"/>
    </source>
</evidence>
<dbReference type="OMA" id="ECAAFCR"/>
<gene>
    <name evidence="16" type="ORF">BVRB_020040</name>
</gene>
<comment type="cofactor">
    <cofactor evidence="1">
        <name>Mg(2+)</name>
        <dbReference type="ChEBI" id="CHEBI:18420"/>
    </cofactor>
</comment>
<evidence type="ECO:0000313" key="17">
    <source>
        <dbReference type="Proteomes" id="UP000035740"/>
    </source>
</evidence>
<feature type="non-terminal residue" evidence="16">
    <location>
        <position position="162"/>
    </location>
</feature>
<dbReference type="CDD" id="cd09907">
    <property type="entry name" value="H3TH_FEN1-Euk"/>
    <property type="match status" value="1"/>
</dbReference>
<keyword evidence="8" id="KW-0378">Hydrolase</keyword>
<dbReference type="GO" id="GO:0008409">
    <property type="term" value="F:5'-3' exonuclease activity"/>
    <property type="evidence" value="ECO:0007669"/>
    <property type="project" value="TreeGrafter"/>
</dbReference>
<sequence length="162" mass="18334">MKFLKGLDLSMVQFRELCILCGCDYTGSIRGIGPQKALSLIKQHGSIDDALKHIDTTKYPVPAEFLYEDARALFENPEVLSKEDVKLEWKDPDEQGIIKFLVDEKQFDINRVKSGLEKLKDAKKKSSQQRLESYFGAPVVTKRKATSSAPEKKPAKKRTTKS</sequence>
<keyword evidence="4" id="KW-0540">Nuclease</keyword>
<evidence type="ECO:0000256" key="1">
    <source>
        <dbReference type="ARBA" id="ARBA00001946"/>
    </source>
</evidence>
<feature type="region of interest" description="Disordered" evidence="15">
    <location>
        <begin position="135"/>
        <end position="162"/>
    </location>
</feature>
<keyword evidence="7" id="KW-0227">DNA damage</keyword>
<dbReference type="Proteomes" id="UP000035740">
    <property type="component" value="Unassembled WGS sequence"/>
</dbReference>
<keyword evidence="2" id="KW-0597">Phosphoprotein</keyword>
<dbReference type="InterPro" id="IPR008918">
    <property type="entry name" value="HhH2"/>
</dbReference>
<evidence type="ECO:0000256" key="14">
    <source>
        <dbReference type="ARBA" id="ARBA00034726"/>
    </source>
</evidence>
<dbReference type="GO" id="GO:0003677">
    <property type="term" value="F:DNA binding"/>
    <property type="evidence" value="ECO:0007669"/>
    <property type="project" value="InterPro"/>
</dbReference>
<dbReference type="Gramene" id="KMS94574">
    <property type="protein sequence ID" value="KMS94574"/>
    <property type="gene ID" value="BVRB_020040"/>
</dbReference>
<evidence type="ECO:0000256" key="10">
    <source>
        <dbReference type="ARBA" id="ARBA00022842"/>
    </source>
</evidence>
<dbReference type="InterPro" id="IPR006084">
    <property type="entry name" value="XPG/Rad2"/>
</dbReference>
<dbReference type="GO" id="GO:0046872">
    <property type="term" value="F:metal ion binding"/>
    <property type="evidence" value="ECO:0007669"/>
    <property type="project" value="UniProtKB-KW"/>
</dbReference>
<comment type="similarity">
    <text evidence="14">Belongs to the XPG/RAD2 endonuclease family. FEN1 subfamily.</text>
</comment>
<evidence type="ECO:0000256" key="12">
    <source>
        <dbReference type="ARBA" id="ARBA00023204"/>
    </source>
</evidence>
<dbReference type="InterPro" id="IPR036279">
    <property type="entry name" value="5-3_exonuclease_C_sf"/>
</dbReference>
<evidence type="ECO:0000256" key="8">
    <source>
        <dbReference type="ARBA" id="ARBA00022801"/>
    </source>
</evidence>
<evidence type="ECO:0000313" key="16">
    <source>
        <dbReference type="EMBL" id="KMS94574.1"/>
    </source>
</evidence>
<protein>
    <recommendedName>
        <fullName evidence="18">XPG-I domain-containing protein</fullName>
    </recommendedName>
</protein>
<organism evidence="16 17">
    <name type="scientific">Beta vulgaris subsp. vulgaris</name>
    <name type="common">Beet</name>
    <dbReference type="NCBI Taxonomy" id="3555"/>
    <lineage>
        <taxon>Eukaryota</taxon>
        <taxon>Viridiplantae</taxon>
        <taxon>Streptophyta</taxon>
        <taxon>Embryophyta</taxon>
        <taxon>Tracheophyta</taxon>
        <taxon>Spermatophyta</taxon>
        <taxon>Magnoliopsida</taxon>
        <taxon>eudicotyledons</taxon>
        <taxon>Gunneridae</taxon>
        <taxon>Pentapetalae</taxon>
        <taxon>Caryophyllales</taxon>
        <taxon>Chenopodiaceae</taxon>
        <taxon>Betoideae</taxon>
        <taxon>Beta</taxon>
    </lineage>
</organism>
<dbReference type="AlphaFoldDB" id="A0A0J8B0R1"/>
<evidence type="ECO:0000256" key="5">
    <source>
        <dbReference type="ARBA" id="ARBA00022723"/>
    </source>
</evidence>
<keyword evidence="5" id="KW-0479">Metal-binding</keyword>
<dbReference type="PANTHER" id="PTHR11081:SF9">
    <property type="entry name" value="FLAP ENDONUCLEASE 1"/>
    <property type="match status" value="1"/>
</dbReference>
<evidence type="ECO:0000256" key="13">
    <source>
        <dbReference type="ARBA" id="ARBA00023242"/>
    </source>
</evidence>
<reference evidence="16 17" key="1">
    <citation type="journal article" date="2014" name="Nature">
        <title>The genome of the recently domesticated crop plant sugar beet (Beta vulgaris).</title>
        <authorList>
            <person name="Dohm J.C."/>
            <person name="Minoche A.E."/>
            <person name="Holtgrawe D."/>
            <person name="Capella-Gutierrez S."/>
            <person name="Zakrzewski F."/>
            <person name="Tafer H."/>
            <person name="Rupp O."/>
            <person name="Sorensen T.R."/>
            <person name="Stracke R."/>
            <person name="Reinhardt R."/>
            <person name="Goesmann A."/>
            <person name="Kraft T."/>
            <person name="Schulz B."/>
            <person name="Stadler P.F."/>
            <person name="Schmidt T."/>
            <person name="Gabaldon T."/>
            <person name="Lehrach H."/>
            <person name="Weisshaar B."/>
            <person name="Himmelbauer H."/>
        </authorList>
    </citation>
    <scope>NUCLEOTIDE SEQUENCE [LARGE SCALE GENOMIC DNA]</scope>
    <source>
        <tissue evidence="16">Taproot</tissue>
    </source>
</reference>
<proteinExistence type="inferred from homology"/>
<keyword evidence="6" id="KW-0255">Endonuclease</keyword>
<keyword evidence="3" id="KW-0235">DNA replication</keyword>
<dbReference type="GO" id="GO:0006260">
    <property type="term" value="P:DNA replication"/>
    <property type="evidence" value="ECO:0007669"/>
    <property type="project" value="UniProtKB-KW"/>
</dbReference>
<dbReference type="GO" id="GO:0006281">
    <property type="term" value="P:DNA repair"/>
    <property type="evidence" value="ECO:0007669"/>
    <property type="project" value="UniProtKB-KW"/>
</dbReference>
<keyword evidence="12" id="KW-0234">DNA repair</keyword>
<dbReference type="OrthoDB" id="1937206at2759"/>
<evidence type="ECO:0000256" key="2">
    <source>
        <dbReference type="ARBA" id="ARBA00022553"/>
    </source>
</evidence>
<dbReference type="SUPFAM" id="SSF47807">
    <property type="entry name" value="5' to 3' exonuclease, C-terminal subdomain"/>
    <property type="match status" value="1"/>
</dbReference>
<keyword evidence="17" id="KW-1185">Reference proteome</keyword>
<keyword evidence="13" id="KW-0539">Nucleus</keyword>
<evidence type="ECO:0000256" key="9">
    <source>
        <dbReference type="ARBA" id="ARBA00022839"/>
    </source>
</evidence>
<dbReference type="FunFam" id="1.10.150.20:FF:000009">
    <property type="entry name" value="Flap endonuclease 1"/>
    <property type="match status" value="1"/>
</dbReference>
<evidence type="ECO:0000256" key="11">
    <source>
        <dbReference type="ARBA" id="ARBA00023128"/>
    </source>
</evidence>